<dbReference type="PROSITE" id="PS00874">
    <property type="entry name" value="T2SP_F"/>
    <property type="match status" value="1"/>
</dbReference>
<dbReference type="PRINTS" id="PR00812">
    <property type="entry name" value="BCTERIALGSPF"/>
</dbReference>
<dbReference type="InterPro" id="IPR042094">
    <property type="entry name" value="T2SS_GspF_sf"/>
</dbReference>
<keyword evidence="5" id="KW-1003">Cell membrane</keyword>
<evidence type="ECO:0000256" key="15">
    <source>
        <dbReference type="SAM" id="Phobius"/>
    </source>
</evidence>
<protein>
    <recommendedName>
        <fullName evidence="13">General secretion pathway protein F</fullName>
    </recommendedName>
</protein>
<dbReference type="RefSeq" id="WP_023337885.1">
    <property type="nucleotide sequence ID" value="NZ_AP022452.1"/>
</dbReference>
<dbReference type="PANTHER" id="PTHR30012">
    <property type="entry name" value="GENERAL SECRETION PATHWAY PROTEIN"/>
    <property type="match status" value="1"/>
</dbReference>
<accession>A0A2J0PEI0</accession>
<organism evidence="17">
    <name type="scientific">Enterobacter kobei</name>
    <dbReference type="NCBI Taxonomy" id="208224"/>
    <lineage>
        <taxon>Bacteria</taxon>
        <taxon>Pseudomonadati</taxon>
        <taxon>Pseudomonadota</taxon>
        <taxon>Gammaproteobacteria</taxon>
        <taxon>Enterobacterales</taxon>
        <taxon>Enterobacteriaceae</taxon>
        <taxon>Enterobacter</taxon>
        <taxon>Enterobacter cloacae complex</taxon>
    </lineage>
</organism>
<evidence type="ECO:0000256" key="13">
    <source>
        <dbReference type="ARBA" id="ARBA00030750"/>
    </source>
</evidence>
<comment type="caution">
    <text evidence="17">The sequence shown here is derived from an EMBL/GenBank/DDBJ whole genome shotgun (WGS) entry which is preliminary data.</text>
</comment>
<keyword evidence="10" id="KW-0653">Protein transport</keyword>
<comment type="subcellular location">
    <subcellularLocation>
        <location evidence="2 14">Cell inner membrane</location>
        <topology evidence="2 14">Multi-pass membrane protein</topology>
    </subcellularLocation>
</comment>
<comment type="function">
    <text evidence="1">Component of the type II secretion system inner membrane complex required for the energy-dependent secretion of extracellular factors such as proteases and toxins from the periplasm.</text>
</comment>
<keyword evidence="8" id="KW-0479">Metal-binding</keyword>
<keyword evidence="7 14" id="KW-0812">Transmembrane</keyword>
<feature type="domain" description="Type II secretion system protein GspF" evidence="16">
    <location>
        <begin position="268"/>
        <end position="390"/>
    </location>
</feature>
<dbReference type="GO" id="GO:0015628">
    <property type="term" value="P:protein secretion by the type II secretion system"/>
    <property type="evidence" value="ECO:0007669"/>
    <property type="project" value="InterPro"/>
</dbReference>
<evidence type="ECO:0000256" key="3">
    <source>
        <dbReference type="ARBA" id="ARBA00005745"/>
    </source>
</evidence>
<dbReference type="OrthoDB" id="9805682at2"/>
<evidence type="ECO:0000313" key="17">
    <source>
        <dbReference type="EMBL" id="PJD65482.1"/>
    </source>
</evidence>
<dbReference type="NCBIfam" id="TIGR02120">
    <property type="entry name" value="GspF"/>
    <property type="match status" value="1"/>
</dbReference>
<keyword evidence="9" id="KW-0106">Calcium</keyword>
<dbReference type="GO" id="GO:0046872">
    <property type="term" value="F:metal ion binding"/>
    <property type="evidence" value="ECO:0007669"/>
    <property type="project" value="UniProtKB-KW"/>
</dbReference>
<dbReference type="PANTHER" id="PTHR30012:SF0">
    <property type="entry name" value="TYPE II SECRETION SYSTEM PROTEIN F-RELATED"/>
    <property type="match status" value="1"/>
</dbReference>
<name>A0A2J0PEI0_9ENTR</name>
<dbReference type="AlphaFoldDB" id="A0A2J0PEI0"/>
<evidence type="ECO:0000256" key="2">
    <source>
        <dbReference type="ARBA" id="ARBA00004429"/>
    </source>
</evidence>
<evidence type="ECO:0000256" key="8">
    <source>
        <dbReference type="ARBA" id="ARBA00022723"/>
    </source>
</evidence>
<keyword evidence="4 14" id="KW-0813">Transport</keyword>
<proteinExistence type="inferred from homology"/>
<gene>
    <name evidence="17" type="ORF">B9Q37_25790</name>
</gene>
<dbReference type="GO" id="GO:0005886">
    <property type="term" value="C:plasma membrane"/>
    <property type="evidence" value="ECO:0007669"/>
    <property type="project" value="UniProtKB-SubCell"/>
</dbReference>
<dbReference type="Gene3D" id="1.20.81.30">
    <property type="entry name" value="Type II secretion system (T2SS), domain F"/>
    <property type="match status" value="2"/>
</dbReference>
<sequence>MKFHWTATDARGNRHTGLSEAASEREMVAQLRSQGLLPQTLKRQRPKVALRAFSTRISHSELTLFTRQLATLIAAALPLDEALAVVQQQKENKKLADVITSLHLAVLEGQPLSVAMQAHPRLFDTVFCTLVKAGETVGQLGTVLERLAEYNEARQQMRSKLTQALIYPALLTTVAILVVIILLTTVVPKVAAQFTHLKHELPLSTRTLLAISHFLSTYGPWIALTLICGGTLFSFWLKRGKNRDHFHRWLIAFRITSPLVCAINSARYLRALSILNRSGIPLLEGMSLSAEGVGNREIGQRLSDAAESVRQGNSISQSLKQTQIFPPMMIYMIASGEKSGQLGELMQRATNNQEVQLQNRISLTLAIFEPALIVVMAAIVLFIVVSIMQPILQLNSLMN</sequence>
<keyword evidence="6" id="KW-0997">Cell inner membrane</keyword>
<reference evidence="17 18" key="1">
    <citation type="journal article" date="2017" name="J. Antimicrob. Chemother.">
        <title>Characterization of the population structure, drug resistance mechanisms and plasmids of the community-associated Enterobacter cloacae complex in China.</title>
        <authorList>
            <person name="Zhou K."/>
            <person name="Yu W."/>
            <person name="Cao X."/>
            <person name="Shen P."/>
            <person name="Lu H."/>
            <person name="Luo Q."/>
            <person name="Rossen J.W.A."/>
            <person name="Xiao Y."/>
        </authorList>
    </citation>
    <scope>NUCLEOTIDE SEQUENCE [LARGE SCALE GENOMIC DNA]</scope>
    <source>
        <strain evidence="17">ECC1097</strain>
    </source>
</reference>
<feature type="domain" description="Type II secretion system protein GspF" evidence="16">
    <location>
        <begin position="65"/>
        <end position="188"/>
    </location>
</feature>
<dbReference type="InterPro" id="IPR003004">
    <property type="entry name" value="GspF/PilC"/>
</dbReference>
<dbReference type="Proteomes" id="UP000230495">
    <property type="component" value="Unassembled WGS sequence"/>
</dbReference>
<evidence type="ECO:0000256" key="12">
    <source>
        <dbReference type="ARBA" id="ARBA00023136"/>
    </source>
</evidence>
<dbReference type="EMBL" id="NEEU01000048">
    <property type="protein sequence ID" value="PJD65482.1"/>
    <property type="molecule type" value="Genomic_DNA"/>
</dbReference>
<dbReference type="InterPro" id="IPR018076">
    <property type="entry name" value="T2SS_GspF_dom"/>
</dbReference>
<evidence type="ECO:0000313" key="18">
    <source>
        <dbReference type="Proteomes" id="UP000230495"/>
    </source>
</evidence>
<evidence type="ECO:0000256" key="7">
    <source>
        <dbReference type="ARBA" id="ARBA00022692"/>
    </source>
</evidence>
<comment type="similarity">
    <text evidence="3 14">Belongs to the GSP F family.</text>
</comment>
<evidence type="ECO:0000256" key="6">
    <source>
        <dbReference type="ARBA" id="ARBA00022519"/>
    </source>
</evidence>
<keyword evidence="12 15" id="KW-0472">Membrane</keyword>
<feature type="transmembrane region" description="Helical" evidence="15">
    <location>
        <begin position="164"/>
        <end position="187"/>
    </location>
</feature>
<evidence type="ECO:0000256" key="11">
    <source>
        <dbReference type="ARBA" id="ARBA00022989"/>
    </source>
</evidence>
<evidence type="ECO:0000256" key="9">
    <source>
        <dbReference type="ARBA" id="ARBA00022837"/>
    </source>
</evidence>
<evidence type="ECO:0000256" key="14">
    <source>
        <dbReference type="RuleBase" id="RU003923"/>
    </source>
</evidence>
<evidence type="ECO:0000256" key="10">
    <source>
        <dbReference type="ARBA" id="ARBA00022927"/>
    </source>
</evidence>
<dbReference type="InterPro" id="IPR001992">
    <property type="entry name" value="T2SS_GspF/T4SS_PilC_CS"/>
</dbReference>
<keyword evidence="11 15" id="KW-1133">Transmembrane helix</keyword>
<evidence type="ECO:0000259" key="16">
    <source>
        <dbReference type="Pfam" id="PF00482"/>
    </source>
</evidence>
<dbReference type="Pfam" id="PF00482">
    <property type="entry name" value="T2SSF"/>
    <property type="match status" value="2"/>
</dbReference>
<dbReference type="FunFam" id="1.20.81.30:FF:000001">
    <property type="entry name" value="Type II secretion system protein F"/>
    <property type="match status" value="2"/>
</dbReference>
<feature type="transmembrane region" description="Helical" evidence="15">
    <location>
        <begin position="218"/>
        <end position="237"/>
    </location>
</feature>
<dbReference type="GO" id="GO:0015627">
    <property type="term" value="C:type II protein secretion system complex"/>
    <property type="evidence" value="ECO:0007669"/>
    <property type="project" value="InterPro"/>
</dbReference>
<evidence type="ECO:0000256" key="5">
    <source>
        <dbReference type="ARBA" id="ARBA00022475"/>
    </source>
</evidence>
<evidence type="ECO:0000256" key="4">
    <source>
        <dbReference type="ARBA" id="ARBA00022448"/>
    </source>
</evidence>
<dbReference type="InterPro" id="IPR011850">
    <property type="entry name" value="T2SS_GspF"/>
</dbReference>
<evidence type="ECO:0000256" key="1">
    <source>
        <dbReference type="ARBA" id="ARBA00002684"/>
    </source>
</evidence>
<feature type="transmembrane region" description="Helical" evidence="15">
    <location>
        <begin position="371"/>
        <end position="392"/>
    </location>
</feature>